<proteinExistence type="predicted"/>
<organism evidence="1 2">
    <name type="scientific">Rhizobium leguminosarum bv. viciae</name>
    <dbReference type="NCBI Taxonomy" id="387"/>
    <lineage>
        <taxon>Bacteria</taxon>
        <taxon>Pseudomonadati</taxon>
        <taxon>Pseudomonadota</taxon>
        <taxon>Alphaproteobacteria</taxon>
        <taxon>Hyphomicrobiales</taxon>
        <taxon>Rhizobiaceae</taxon>
        <taxon>Rhizobium/Agrobacterium group</taxon>
        <taxon>Rhizobium</taxon>
    </lineage>
</organism>
<accession>A0A8I2GY84</accession>
<dbReference type="EMBL" id="WIEZ01000018">
    <property type="protein sequence ID" value="NKM48820.1"/>
    <property type="molecule type" value="Genomic_DNA"/>
</dbReference>
<protein>
    <submittedName>
        <fullName evidence="1">Uncharacterized protein</fullName>
    </submittedName>
</protein>
<comment type="caution">
    <text evidence="1">The sequence shown here is derived from an EMBL/GenBank/DDBJ whole genome shotgun (WGS) entry which is preliminary data.</text>
</comment>
<evidence type="ECO:0000313" key="2">
    <source>
        <dbReference type="Proteomes" id="UP000662259"/>
    </source>
</evidence>
<dbReference type="RefSeq" id="WP_130788591.1">
    <property type="nucleotide sequence ID" value="NZ_WIEZ01000018.1"/>
</dbReference>
<name>A0A8I2GY84_RHILV</name>
<dbReference type="Proteomes" id="UP000662259">
    <property type="component" value="Unassembled WGS sequence"/>
</dbReference>
<dbReference type="AlphaFoldDB" id="A0A8I2GY84"/>
<reference evidence="1" key="1">
    <citation type="submission" date="2019-10" db="EMBL/GenBank/DDBJ databases">
        <title>Rhizobium leguminosarum symbiovar viciae collection.</title>
        <authorList>
            <person name="Boivin S."/>
            <person name="Lepetit M."/>
        </authorList>
    </citation>
    <scope>NUCLEOTIDE SEQUENCE</scope>
    <source>
        <strain evidence="1">L143</strain>
    </source>
</reference>
<sequence length="116" mass="12521">MLAIRRFIWRHARRIIVFPKTATVVIKHISLPQQRRHGPDENIDIGRLYRSPSAPDLAAAALLATGSGPGASRIPGSETAEALNIEMSPRAFDATFLASDERRCMPAACASSANLG</sequence>
<gene>
    <name evidence="1" type="ORF">GFL91_28525</name>
</gene>
<evidence type="ECO:0000313" key="1">
    <source>
        <dbReference type="EMBL" id="NKM48820.1"/>
    </source>
</evidence>